<organism evidence="1 2">
    <name type="scientific">Streptomyces olivochromogenes</name>
    <dbReference type="NCBI Taxonomy" id="1963"/>
    <lineage>
        <taxon>Bacteria</taxon>
        <taxon>Bacillati</taxon>
        <taxon>Actinomycetota</taxon>
        <taxon>Actinomycetes</taxon>
        <taxon>Kitasatosporales</taxon>
        <taxon>Streptomycetaceae</taxon>
        <taxon>Streptomyces</taxon>
    </lineage>
</organism>
<protein>
    <submittedName>
        <fullName evidence="1">Uncharacterized protein</fullName>
    </submittedName>
</protein>
<reference evidence="2" key="1">
    <citation type="submission" date="2017-05" db="EMBL/GenBank/DDBJ databases">
        <title>Streptomyces olivochromogenes NBRC 3561 whole genome shotgun sequence.</title>
        <authorList>
            <person name="Dohra H."/>
            <person name="Kodani S."/>
        </authorList>
    </citation>
    <scope>NUCLEOTIDE SEQUENCE [LARGE SCALE GENOMIC DNA]</scope>
    <source>
        <strain evidence="2">NBRC 3561</strain>
    </source>
</reference>
<evidence type="ECO:0000313" key="1">
    <source>
        <dbReference type="EMBL" id="GAX58942.1"/>
    </source>
</evidence>
<dbReference type="Proteomes" id="UP000217446">
    <property type="component" value="Unassembled WGS sequence"/>
</dbReference>
<gene>
    <name evidence="1" type="ORF">SO3561_10517</name>
</gene>
<proteinExistence type="predicted"/>
<comment type="caution">
    <text evidence="1">The sequence shown here is derived from an EMBL/GenBank/DDBJ whole genome shotgun (WGS) entry which is preliminary data.</text>
</comment>
<dbReference type="EMBL" id="BDQI01000073">
    <property type="protein sequence ID" value="GAX58942.1"/>
    <property type="molecule type" value="Genomic_DNA"/>
</dbReference>
<name>A0A286PHB3_STROL</name>
<keyword evidence="2" id="KW-1185">Reference proteome</keyword>
<sequence length="37" mass="4010">MEAWHGSVVSLPYTGVVNTELVVALPDAQPGSRFRPK</sequence>
<accession>A0A286PHB3</accession>
<dbReference type="AlphaFoldDB" id="A0A286PHB3"/>
<evidence type="ECO:0000313" key="2">
    <source>
        <dbReference type="Proteomes" id="UP000217446"/>
    </source>
</evidence>